<comment type="subcellular location">
    <subcellularLocation>
        <location evidence="1">Membrane</location>
        <topology evidence="1">Single-pass membrane protein</topology>
    </subcellularLocation>
</comment>
<dbReference type="InterPro" id="IPR052250">
    <property type="entry name" value="PDI_TMX3"/>
</dbReference>
<evidence type="ECO:0000313" key="9">
    <source>
        <dbReference type="EMBL" id="ETW10153.1"/>
    </source>
</evidence>
<feature type="domain" description="Thioredoxin" evidence="8">
    <location>
        <begin position="7"/>
        <end position="134"/>
    </location>
</feature>
<dbReference type="InterPro" id="IPR013766">
    <property type="entry name" value="Thioredoxin_domain"/>
</dbReference>
<dbReference type="GeneID" id="20077573"/>
<dbReference type="AlphaFoldDB" id="A0A024UWT8"/>
<evidence type="ECO:0000256" key="5">
    <source>
        <dbReference type="SAM" id="MobiDB-lite"/>
    </source>
</evidence>
<name>A0A024UWT8_9STRA</name>
<feature type="region of interest" description="Disordered" evidence="5">
    <location>
        <begin position="413"/>
        <end position="434"/>
    </location>
</feature>
<keyword evidence="3 6" id="KW-1133">Transmembrane helix</keyword>
<dbReference type="VEuPathDB" id="FungiDB:H310_00523"/>
<feature type="transmembrane region" description="Helical" evidence="6">
    <location>
        <begin position="381"/>
        <end position="402"/>
    </location>
</feature>
<sequence length="434" mass="49381">MPALAWILLAFTSFLFQACASSDAIEKLGDDIFTATIRESGSVWLIDFYAPWCSACIQLEPLLEVAAVEAKGVLRVGKVNVDANPVLQAQYEIVRYPTLMYGRWNSRLNQVDLQLYPGDRTVDSIVKFGKRLAGAVVSNVTTEAEWDRYLSVDGSMLFLGLQSDDTKGDRVAVELQAQYQHEASQYHKHHIFVTSTSPAILAKFSRPVPFIARVDVNQVEPYYYDGELGLPTWVEKNRYPSYTSFEASNMKHIGWFRILVIGCYVPDQHDAFEAAMKKLASYSDSPLSRADRDKFAFGWLDSDKYVNYISKFFVYPEQVPTLFVWNRQDQVFYNYDGRADDVDAMAEFFINILTGKERAIAQGNYFLKIYRFMVRGYPWSLLWLFPMGFIAFFLIVGCAAVWTHDSAAEKRALTKSQEPAIRAAQPPIDAKKSE</sequence>
<dbReference type="PROSITE" id="PS51352">
    <property type="entry name" value="THIOREDOXIN_2"/>
    <property type="match status" value="1"/>
</dbReference>
<feature type="signal peptide" evidence="7">
    <location>
        <begin position="1"/>
        <end position="20"/>
    </location>
</feature>
<feature type="chain" id="PRO_5001538465" description="Thioredoxin domain-containing protein" evidence="7">
    <location>
        <begin position="21"/>
        <end position="434"/>
    </location>
</feature>
<reference evidence="9" key="1">
    <citation type="submission" date="2013-12" db="EMBL/GenBank/DDBJ databases">
        <title>The Genome Sequence of Aphanomyces invadans NJM9701.</title>
        <authorList>
            <consortium name="The Broad Institute Genomics Platform"/>
            <person name="Russ C."/>
            <person name="Tyler B."/>
            <person name="van West P."/>
            <person name="Dieguez-Uribeondo J."/>
            <person name="Young S.K."/>
            <person name="Zeng Q."/>
            <person name="Gargeya S."/>
            <person name="Fitzgerald M."/>
            <person name="Abouelleil A."/>
            <person name="Alvarado L."/>
            <person name="Chapman S.B."/>
            <person name="Gainer-Dewar J."/>
            <person name="Goldberg J."/>
            <person name="Griggs A."/>
            <person name="Gujja S."/>
            <person name="Hansen M."/>
            <person name="Howarth C."/>
            <person name="Imamovic A."/>
            <person name="Ireland A."/>
            <person name="Larimer J."/>
            <person name="McCowan C."/>
            <person name="Murphy C."/>
            <person name="Pearson M."/>
            <person name="Poon T.W."/>
            <person name="Priest M."/>
            <person name="Roberts A."/>
            <person name="Saif S."/>
            <person name="Shea T."/>
            <person name="Sykes S."/>
            <person name="Wortman J."/>
            <person name="Nusbaum C."/>
            <person name="Birren B."/>
        </authorList>
    </citation>
    <scope>NUCLEOTIDE SEQUENCE [LARGE SCALE GENOMIC DNA]</scope>
    <source>
        <strain evidence="9">NJM9701</strain>
    </source>
</reference>
<dbReference type="SUPFAM" id="SSF52833">
    <property type="entry name" value="Thioredoxin-like"/>
    <property type="match status" value="1"/>
</dbReference>
<dbReference type="RefSeq" id="XP_008861564.1">
    <property type="nucleotide sequence ID" value="XM_008863342.1"/>
</dbReference>
<protein>
    <recommendedName>
        <fullName evidence="8">Thioredoxin domain-containing protein</fullName>
    </recommendedName>
</protein>
<dbReference type="EMBL" id="KI913952">
    <property type="protein sequence ID" value="ETW10153.1"/>
    <property type="molecule type" value="Genomic_DNA"/>
</dbReference>
<proteinExistence type="predicted"/>
<evidence type="ECO:0000256" key="7">
    <source>
        <dbReference type="SAM" id="SignalP"/>
    </source>
</evidence>
<dbReference type="GO" id="GO:0005783">
    <property type="term" value="C:endoplasmic reticulum"/>
    <property type="evidence" value="ECO:0007669"/>
    <property type="project" value="TreeGrafter"/>
</dbReference>
<dbReference type="Pfam" id="PF13848">
    <property type="entry name" value="Thioredoxin_6"/>
    <property type="match status" value="1"/>
</dbReference>
<dbReference type="Pfam" id="PF00085">
    <property type="entry name" value="Thioredoxin"/>
    <property type="match status" value="1"/>
</dbReference>
<dbReference type="Gene3D" id="3.40.30.10">
    <property type="entry name" value="Glutaredoxin"/>
    <property type="match status" value="2"/>
</dbReference>
<accession>A0A024UWT8</accession>
<dbReference type="STRING" id="157072.A0A024UWT8"/>
<gene>
    <name evidence="9" type="ORF">H310_00523</name>
</gene>
<evidence type="ECO:0000256" key="4">
    <source>
        <dbReference type="ARBA" id="ARBA00023136"/>
    </source>
</evidence>
<keyword evidence="4 6" id="KW-0472">Membrane</keyword>
<evidence type="ECO:0000256" key="1">
    <source>
        <dbReference type="ARBA" id="ARBA00004167"/>
    </source>
</evidence>
<evidence type="ECO:0000259" key="8">
    <source>
        <dbReference type="PROSITE" id="PS51352"/>
    </source>
</evidence>
<dbReference type="PANTHER" id="PTHR46426">
    <property type="entry name" value="PROTEIN DISULFIDE-ISOMERASE TMX3"/>
    <property type="match status" value="1"/>
</dbReference>
<dbReference type="PANTHER" id="PTHR46426:SF1">
    <property type="entry name" value="PROTEIN DISULFIDE-ISOMERASE TMX3"/>
    <property type="match status" value="1"/>
</dbReference>
<dbReference type="InterPro" id="IPR036249">
    <property type="entry name" value="Thioredoxin-like_sf"/>
</dbReference>
<evidence type="ECO:0000256" key="3">
    <source>
        <dbReference type="ARBA" id="ARBA00022989"/>
    </source>
</evidence>
<dbReference type="eggNOG" id="KOG4277">
    <property type="taxonomic scope" value="Eukaryota"/>
</dbReference>
<keyword evidence="7" id="KW-0732">Signal</keyword>
<dbReference type="OrthoDB" id="74910at2759"/>
<keyword evidence="2 6" id="KW-0812">Transmembrane</keyword>
<evidence type="ECO:0000256" key="2">
    <source>
        <dbReference type="ARBA" id="ARBA00022692"/>
    </source>
</evidence>
<dbReference type="CDD" id="cd02961">
    <property type="entry name" value="PDI_a_family"/>
    <property type="match status" value="1"/>
</dbReference>
<organism evidence="9">
    <name type="scientific">Aphanomyces invadans</name>
    <dbReference type="NCBI Taxonomy" id="157072"/>
    <lineage>
        <taxon>Eukaryota</taxon>
        <taxon>Sar</taxon>
        <taxon>Stramenopiles</taxon>
        <taxon>Oomycota</taxon>
        <taxon>Saprolegniomycetes</taxon>
        <taxon>Saprolegniales</taxon>
        <taxon>Verrucalvaceae</taxon>
        <taxon>Aphanomyces</taxon>
    </lineage>
</organism>
<evidence type="ECO:0000256" key="6">
    <source>
        <dbReference type="SAM" id="Phobius"/>
    </source>
</evidence>
<dbReference type="GO" id="GO:0016020">
    <property type="term" value="C:membrane"/>
    <property type="evidence" value="ECO:0007669"/>
    <property type="project" value="UniProtKB-SubCell"/>
</dbReference>